<dbReference type="Gene3D" id="3.10.20.90">
    <property type="entry name" value="Phosphatidylinositol 3-kinase Catalytic Subunit, Chain A, domain 1"/>
    <property type="match status" value="1"/>
</dbReference>
<dbReference type="EMBL" id="CAACVG010012778">
    <property type="protein sequence ID" value="VEN60827.1"/>
    <property type="molecule type" value="Genomic_DNA"/>
</dbReference>
<dbReference type="GO" id="GO:0003785">
    <property type="term" value="F:actin monomer binding"/>
    <property type="evidence" value="ECO:0007669"/>
    <property type="project" value="InterPro"/>
</dbReference>
<dbReference type="Proteomes" id="UP000410492">
    <property type="component" value="Unassembled WGS sequence"/>
</dbReference>
<feature type="region of interest" description="Disordered" evidence="1">
    <location>
        <begin position="487"/>
        <end position="511"/>
    </location>
</feature>
<feature type="region of interest" description="Disordered" evidence="1">
    <location>
        <begin position="1330"/>
        <end position="1356"/>
    </location>
</feature>
<dbReference type="InterPro" id="IPR039895">
    <property type="entry name" value="COBL-like"/>
</dbReference>
<evidence type="ECO:0000256" key="1">
    <source>
        <dbReference type="SAM" id="MobiDB-lite"/>
    </source>
</evidence>
<feature type="region of interest" description="Disordered" evidence="1">
    <location>
        <begin position="559"/>
        <end position="594"/>
    </location>
</feature>
<feature type="compositionally biased region" description="Polar residues" evidence="1">
    <location>
        <begin position="400"/>
        <end position="416"/>
    </location>
</feature>
<feature type="region of interest" description="Disordered" evidence="1">
    <location>
        <begin position="670"/>
        <end position="781"/>
    </location>
</feature>
<proteinExistence type="predicted"/>
<feature type="compositionally biased region" description="Polar residues" evidence="1">
    <location>
        <begin position="698"/>
        <end position="717"/>
    </location>
</feature>
<feature type="region of interest" description="Disordered" evidence="1">
    <location>
        <begin position="235"/>
        <end position="338"/>
    </location>
</feature>
<feature type="compositionally biased region" description="Low complexity" evidence="1">
    <location>
        <begin position="947"/>
        <end position="959"/>
    </location>
</feature>
<feature type="compositionally biased region" description="Low complexity" evidence="1">
    <location>
        <begin position="613"/>
        <end position="647"/>
    </location>
</feature>
<dbReference type="PANTHER" id="PTHR21557:SF2">
    <property type="entry name" value="CORDON-BLEU PROTEIN-LIKE 1"/>
    <property type="match status" value="1"/>
</dbReference>
<feature type="compositionally biased region" description="Low complexity" evidence="1">
    <location>
        <begin position="386"/>
        <end position="399"/>
    </location>
</feature>
<feature type="region of interest" description="Disordered" evidence="1">
    <location>
        <begin position="836"/>
        <end position="865"/>
    </location>
</feature>
<sequence length="1388" mass="153730">MLQITEDTPPDMLAGAMDLTVHLPSGHPVRMSVERSTPMMDLLVQITAKHQLQLSGYTLQALSMAPWSDDYDKVLPYKPNTPIGTLDTQHVKVVAKSRSNTLYKKSSPGHQPFESTFRLKVFLPRNQLFVTRVHTDVLLEQIMRKVCEEKCLDPRKYEFRHPANLDEALDPKLTLSDYQITEIYLVTKGVTNFSQVAAAANVTVMRKEEETKQMHNKTGGGVFNLIFRRGKAKNGTLKKENTMQAEPSEQFPKVPQRKRRPAPKPPSTSPGSSSIQENQRDEETAAGSGISETDSQVRKTDTSLLICHSRNSSDSSGYHEASVLSENNASLPRRPKSALVARETEGLSKMYSQSVTNLTKISSKPSISLGVPARKKKPAPPPPPLRASSTALSTLSTETPISVTSSQQVDNADESLSSQQQYDSIVSCHAAIAVTKNEHSNCFGSTDSGIAQETLERSTESDPSYTVPVVPATSSVPVVTTEILSSNIGDSNACPEPSAKLETTEPSNDQDTIDWQYQLPSPPKPFKDTESLAETLLSKEVGVPYSELYEKLKHVEEVQAESTAVTSQTDSTTDDTSVNGKSSTLTSTTGSTIDDSSELQIKNNAIYEKASLTGRSSQSSVTKSSANSTSDVSEYRKSSVVSSRSNSTLDNLSEILEIPDHHRLETSKIRSNMVSPKHNQTQSFSSTTDNSEGRKKSVSPTHTLDQSDNSKHSSTTDTPERRKHSASPTHNIEQSNSSKRSSIIDVTDARNSVSPPIRSQSQVYSNRDSISDIREGRETVESPIDNLEQSDSSIIGDTDGSRRSTLWSIQNNTSGSSKRSSIGDISGSTINKFLPDGLLKNRSNDDDTNRIKKLTTTEPPSSYLNGTIRDTMAEVKTNGITTVEHMSNSNDMNNVQKRRSSASSNVHQQNTNMSTSTITVCNAAPNSSPSMKNEENISSPATYTKLQNSSPSPPKQNKTPSPPPVKFIQRRVPVNTLPNFKISTYNEPKQNITVFEDDTIRSNANKPSSMYKAPNLSKKFFGGSFHDLHSAVENNHVEEPSMNFNSLNAVSRSESFSSDNVRLRSKPVSRSKSHLNLNPNRWKRLDDPFEEEMYKSNSLYDVSGLQSLEVMRLIQNKLTTSTSSLEKIEAQKPSRIDRSNTFTERHMLNSDSSTKENGTLTNPVRYSYQTQPSLKMGTWTDRPKVTINSRPTEDYKVKPRPHSMAFSQDYDTSRVPVVRSVELKKHFKASNPLHAEGEASINLKEPVLDLGSNDSGLNVNRMYNRSDKEPTNFVSRVNIFRTPAPIVRGFKNNSNTFEFKERKVFPSNRNSLPIADSKVQTGNRYNTYLNGVHRNGDIPEIKSPPPPPSMPKDIPRVQKPVQYVDTREQLLEEIRNFGGKKGFRTAQL</sequence>
<organism evidence="2 3">
    <name type="scientific">Callosobruchus maculatus</name>
    <name type="common">Southern cowpea weevil</name>
    <name type="synonym">Pulse bruchid</name>
    <dbReference type="NCBI Taxonomy" id="64391"/>
    <lineage>
        <taxon>Eukaryota</taxon>
        <taxon>Metazoa</taxon>
        <taxon>Ecdysozoa</taxon>
        <taxon>Arthropoda</taxon>
        <taxon>Hexapoda</taxon>
        <taxon>Insecta</taxon>
        <taxon>Pterygota</taxon>
        <taxon>Neoptera</taxon>
        <taxon>Endopterygota</taxon>
        <taxon>Coleoptera</taxon>
        <taxon>Polyphaga</taxon>
        <taxon>Cucujiformia</taxon>
        <taxon>Chrysomeloidea</taxon>
        <taxon>Chrysomelidae</taxon>
        <taxon>Bruchinae</taxon>
        <taxon>Bruchini</taxon>
        <taxon>Callosobruchus</taxon>
    </lineage>
</organism>
<evidence type="ECO:0008006" key="4">
    <source>
        <dbReference type="Google" id="ProtNLM"/>
    </source>
</evidence>
<feature type="region of interest" description="Disordered" evidence="1">
    <location>
        <begin position="366"/>
        <end position="416"/>
    </location>
</feature>
<keyword evidence="3" id="KW-1185">Reference proteome</keyword>
<feature type="compositionally biased region" description="Polar residues" evidence="1">
    <location>
        <begin position="670"/>
        <end position="690"/>
    </location>
</feature>
<feature type="compositionally biased region" description="Low complexity" evidence="1">
    <location>
        <begin position="562"/>
        <end position="594"/>
    </location>
</feature>
<feature type="compositionally biased region" description="Basic and acidic residues" evidence="1">
    <location>
        <begin position="769"/>
        <end position="780"/>
    </location>
</feature>
<feature type="region of interest" description="Disordered" evidence="1">
    <location>
        <begin position="612"/>
        <end position="648"/>
    </location>
</feature>
<gene>
    <name evidence="2" type="ORF">CALMAC_LOCUS18397</name>
</gene>
<reference evidence="2 3" key="1">
    <citation type="submission" date="2019-01" db="EMBL/GenBank/DDBJ databases">
        <authorList>
            <person name="Sayadi A."/>
        </authorList>
    </citation>
    <scope>NUCLEOTIDE SEQUENCE [LARGE SCALE GENOMIC DNA]</scope>
</reference>
<dbReference type="PANTHER" id="PTHR21557">
    <property type="entry name" value="CORDON-BLEU"/>
    <property type="match status" value="1"/>
</dbReference>
<dbReference type="OrthoDB" id="8882621at2759"/>
<feature type="compositionally biased region" description="Polar residues" evidence="1">
    <location>
        <begin position="885"/>
        <end position="946"/>
    </location>
</feature>
<feature type="region of interest" description="Disordered" evidence="1">
    <location>
        <begin position="885"/>
        <end position="966"/>
    </location>
</feature>
<accession>A0A653DLX0</accession>
<feature type="compositionally biased region" description="Polar residues" evidence="1">
    <location>
        <begin position="726"/>
        <end position="741"/>
    </location>
</feature>
<evidence type="ECO:0000313" key="3">
    <source>
        <dbReference type="Proteomes" id="UP000410492"/>
    </source>
</evidence>
<feature type="compositionally biased region" description="Polar residues" evidence="1">
    <location>
        <begin position="749"/>
        <end position="768"/>
    </location>
</feature>
<name>A0A653DLX0_CALMS</name>
<feature type="compositionally biased region" description="Polar residues" evidence="1">
    <location>
        <begin position="854"/>
        <end position="865"/>
    </location>
</feature>
<protein>
    <recommendedName>
        <fullName evidence="4">WH2 domain-containing protein</fullName>
    </recommendedName>
</protein>
<evidence type="ECO:0000313" key="2">
    <source>
        <dbReference type="EMBL" id="VEN60827.1"/>
    </source>
</evidence>